<dbReference type="Pfam" id="PF02781">
    <property type="entry name" value="G6PD_C"/>
    <property type="match status" value="1"/>
</dbReference>
<dbReference type="EC" id="1.1.1.49" evidence="2"/>
<protein>
    <recommendedName>
        <fullName evidence="2">glucose-6-phosphate dehydrogenase (NADP(+))</fullName>
        <ecNumber evidence="2">1.1.1.49</ecNumber>
    </recommendedName>
</protein>
<dbReference type="PANTHER" id="PTHR23429:SF0">
    <property type="entry name" value="GLUCOSE-6-PHOSPHATE 1-DEHYDROGENASE"/>
    <property type="match status" value="1"/>
</dbReference>
<dbReference type="InterPro" id="IPR022675">
    <property type="entry name" value="G6P_DH_C"/>
</dbReference>
<keyword evidence="3" id="KW-0521">NADP</keyword>
<evidence type="ECO:0000256" key="1">
    <source>
        <dbReference type="ARBA" id="ARBA00004921"/>
    </source>
</evidence>
<evidence type="ECO:0000313" key="8">
    <source>
        <dbReference type="Proteomes" id="UP000265515"/>
    </source>
</evidence>
<name>A0A388KWJ9_CHABU</name>
<comment type="pathway">
    <text evidence="1">Carbohydrate degradation.</text>
</comment>
<dbReference type="GO" id="GO:0005829">
    <property type="term" value="C:cytosol"/>
    <property type="evidence" value="ECO:0007669"/>
    <property type="project" value="TreeGrafter"/>
</dbReference>
<dbReference type="GO" id="GO:0009051">
    <property type="term" value="P:pentose-phosphate shunt, oxidative branch"/>
    <property type="evidence" value="ECO:0007669"/>
    <property type="project" value="TreeGrafter"/>
</dbReference>
<keyword evidence="4" id="KW-0560">Oxidoreductase</keyword>
<dbReference type="Gene3D" id="3.30.360.10">
    <property type="entry name" value="Dihydrodipicolinate Reductase, domain 2"/>
    <property type="match status" value="1"/>
</dbReference>
<proteinExistence type="predicted"/>
<gene>
    <name evidence="7" type="ORF">CBR_g18744</name>
</gene>
<dbReference type="STRING" id="69332.A0A388KWJ9"/>
<dbReference type="GO" id="GO:0050661">
    <property type="term" value="F:NADP binding"/>
    <property type="evidence" value="ECO:0007669"/>
    <property type="project" value="InterPro"/>
</dbReference>
<dbReference type="Proteomes" id="UP000265515">
    <property type="component" value="Unassembled WGS sequence"/>
</dbReference>
<reference evidence="7 8" key="1">
    <citation type="journal article" date="2018" name="Cell">
        <title>The Chara Genome: Secondary Complexity and Implications for Plant Terrestrialization.</title>
        <authorList>
            <person name="Nishiyama T."/>
            <person name="Sakayama H."/>
            <person name="Vries J.D."/>
            <person name="Buschmann H."/>
            <person name="Saint-Marcoux D."/>
            <person name="Ullrich K.K."/>
            <person name="Haas F.B."/>
            <person name="Vanderstraeten L."/>
            <person name="Becker D."/>
            <person name="Lang D."/>
            <person name="Vosolsobe S."/>
            <person name="Rombauts S."/>
            <person name="Wilhelmsson P.K.I."/>
            <person name="Janitza P."/>
            <person name="Kern R."/>
            <person name="Heyl A."/>
            <person name="Rumpler F."/>
            <person name="Villalobos L.I.A.C."/>
            <person name="Clay J.M."/>
            <person name="Skokan R."/>
            <person name="Toyoda A."/>
            <person name="Suzuki Y."/>
            <person name="Kagoshima H."/>
            <person name="Schijlen E."/>
            <person name="Tajeshwar N."/>
            <person name="Catarino B."/>
            <person name="Hetherington A.J."/>
            <person name="Saltykova A."/>
            <person name="Bonnot C."/>
            <person name="Breuninger H."/>
            <person name="Symeonidi A."/>
            <person name="Radhakrishnan G.V."/>
            <person name="Van Nieuwerburgh F."/>
            <person name="Deforce D."/>
            <person name="Chang C."/>
            <person name="Karol K.G."/>
            <person name="Hedrich R."/>
            <person name="Ulvskov P."/>
            <person name="Glockner G."/>
            <person name="Delwiche C.F."/>
            <person name="Petrasek J."/>
            <person name="Van de Peer Y."/>
            <person name="Friml J."/>
            <person name="Beilby M."/>
            <person name="Dolan L."/>
            <person name="Kohara Y."/>
            <person name="Sugano S."/>
            <person name="Fujiyama A."/>
            <person name="Delaux P.-M."/>
            <person name="Quint M."/>
            <person name="TheiBen G."/>
            <person name="Hagemann M."/>
            <person name="Harholt J."/>
            <person name="Dunand C."/>
            <person name="Zachgo S."/>
            <person name="Langdale J."/>
            <person name="Maumus F."/>
            <person name="Straeten D.V.D."/>
            <person name="Gould S.B."/>
            <person name="Rensing S.A."/>
        </authorList>
    </citation>
    <scope>NUCLEOTIDE SEQUENCE [LARGE SCALE GENOMIC DNA]</scope>
    <source>
        <strain evidence="7 8">S276</strain>
    </source>
</reference>
<keyword evidence="8" id="KW-1185">Reference proteome</keyword>
<evidence type="ECO:0000256" key="2">
    <source>
        <dbReference type="ARBA" id="ARBA00013019"/>
    </source>
</evidence>
<dbReference type="InterPro" id="IPR001282">
    <property type="entry name" value="G6P_DH"/>
</dbReference>
<dbReference type="AlphaFoldDB" id="A0A388KWJ9"/>
<dbReference type="GO" id="GO:0006006">
    <property type="term" value="P:glucose metabolic process"/>
    <property type="evidence" value="ECO:0007669"/>
    <property type="project" value="InterPro"/>
</dbReference>
<dbReference type="OrthoDB" id="60984at2759"/>
<evidence type="ECO:0000256" key="5">
    <source>
        <dbReference type="ARBA" id="ARBA00023277"/>
    </source>
</evidence>
<dbReference type="OMA" id="YFRINIE"/>
<feature type="domain" description="Glucose-6-phosphate dehydrogenase C-terminal" evidence="6">
    <location>
        <begin position="37"/>
        <end position="241"/>
    </location>
</feature>
<evidence type="ECO:0000256" key="4">
    <source>
        <dbReference type="ARBA" id="ARBA00023002"/>
    </source>
</evidence>
<accession>A0A388KWJ9</accession>
<dbReference type="PANTHER" id="PTHR23429">
    <property type="entry name" value="GLUCOSE-6-PHOSPHATE 1-DEHYDROGENASE G6PD"/>
    <property type="match status" value="1"/>
</dbReference>
<dbReference type="EMBL" id="BFEA01000201">
    <property type="protein sequence ID" value="GBG74333.1"/>
    <property type="molecule type" value="Genomic_DNA"/>
</dbReference>
<evidence type="ECO:0000313" key="7">
    <source>
        <dbReference type="EMBL" id="GBG74333.1"/>
    </source>
</evidence>
<keyword evidence="5" id="KW-0119">Carbohydrate metabolism</keyword>
<evidence type="ECO:0000256" key="3">
    <source>
        <dbReference type="ARBA" id="ARBA00022857"/>
    </source>
</evidence>
<dbReference type="SUPFAM" id="SSF55347">
    <property type="entry name" value="Glyceraldehyde-3-phosphate dehydrogenase-like, C-terminal domain"/>
    <property type="match status" value="1"/>
</dbReference>
<comment type="caution">
    <text evidence="7">The sequence shown here is derived from an EMBL/GenBank/DDBJ whole genome shotgun (WGS) entry which is preliminary data.</text>
</comment>
<dbReference type="Gramene" id="GBG74333">
    <property type="protein sequence ID" value="GBG74333"/>
    <property type="gene ID" value="CBR_g18744"/>
</dbReference>
<organism evidence="7 8">
    <name type="scientific">Chara braunii</name>
    <name type="common">Braun's stonewort</name>
    <dbReference type="NCBI Taxonomy" id="69332"/>
    <lineage>
        <taxon>Eukaryota</taxon>
        <taxon>Viridiplantae</taxon>
        <taxon>Streptophyta</taxon>
        <taxon>Charophyceae</taxon>
        <taxon>Charales</taxon>
        <taxon>Characeae</taxon>
        <taxon>Chara</taxon>
    </lineage>
</organism>
<sequence length="256" mass="28593">MVAESDAGQSVLTCALPQLGPSRCSAQQGDEDGVHHSQVLKCVEPIRLDEVVVGQYEGYTDDPTVPPGSKTPTFASVILRINNERWDGVPFIMKAGKALNERKAEIRLQFRDVPGDIFRFTEGLAFCMDAAVEWVLPPVLDLIDLKSPGLEMSTTQSELDLSYRQRYQNVKIPEAYERLILDVIKGEPSNFVRRDELRVAWEIFTPLLQLVDGGKFHVIPYSPGSRGPKEADDMAEKAGYQRFTGYVWHPPSLSAI</sequence>
<evidence type="ECO:0000259" key="6">
    <source>
        <dbReference type="Pfam" id="PF02781"/>
    </source>
</evidence>
<dbReference type="GO" id="GO:0004345">
    <property type="term" value="F:glucose-6-phosphate dehydrogenase activity"/>
    <property type="evidence" value="ECO:0007669"/>
    <property type="project" value="UniProtKB-EC"/>
</dbReference>